<dbReference type="SUPFAM" id="SSF51658">
    <property type="entry name" value="Xylose isomerase-like"/>
    <property type="match status" value="1"/>
</dbReference>
<dbReference type="EMBL" id="FOJG01000002">
    <property type="protein sequence ID" value="SEW52378.1"/>
    <property type="molecule type" value="Genomic_DNA"/>
</dbReference>
<feature type="chain" id="PRO_5011577486" evidence="1">
    <location>
        <begin position="23"/>
        <end position="281"/>
    </location>
</feature>
<dbReference type="RefSeq" id="WP_089898740.1">
    <property type="nucleotide sequence ID" value="NZ_FOJG01000002.1"/>
</dbReference>
<dbReference type="InterPro" id="IPR050312">
    <property type="entry name" value="IolE/XylAMocC-like"/>
</dbReference>
<organism evidence="3 4">
    <name type="scientific">Chitinophaga arvensicola</name>
    <dbReference type="NCBI Taxonomy" id="29529"/>
    <lineage>
        <taxon>Bacteria</taxon>
        <taxon>Pseudomonadati</taxon>
        <taxon>Bacteroidota</taxon>
        <taxon>Chitinophagia</taxon>
        <taxon>Chitinophagales</taxon>
        <taxon>Chitinophagaceae</taxon>
        <taxon>Chitinophaga</taxon>
    </lineage>
</organism>
<dbReference type="Gene3D" id="3.20.20.150">
    <property type="entry name" value="Divalent-metal-dependent TIM barrel enzymes"/>
    <property type="match status" value="1"/>
</dbReference>
<keyword evidence="3" id="KW-0413">Isomerase</keyword>
<accession>A0A1I0S8K2</accession>
<dbReference type="PANTHER" id="PTHR12110:SF41">
    <property type="entry name" value="INOSOSE DEHYDRATASE"/>
    <property type="match status" value="1"/>
</dbReference>
<feature type="signal peptide" evidence="1">
    <location>
        <begin position="1"/>
        <end position="22"/>
    </location>
</feature>
<sequence length="281" mass="31324">MKKLRNALVLACGLAVALFANAASAQARADALGWKLGAQAWTFNHFTLAEALDKMDSCGIQYVEAFPGQVIGGGIEGKFDYHMSPDKQEQVKALFKKKRKVLVAFGVVVPNSDAEWRMLFDFANRMGIQSITSEPKTEDLDLISSLCDQYQIKLAIHDHPKPSHYWSPEIVLEAIKGRSKYMGACADIGHWVRSGLDPVECIKKLNGHIVSLHFKDLNDKSADSHDVIWGTGVCQMPKVMETLKNQKFKGLFSAEYEYNWDNSVPDVKASAAFWRTIVSNL</sequence>
<keyword evidence="4" id="KW-1185">Reference proteome</keyword>
<dbReference type="Pfam" id="PF01261">
    <property type="entry name" value="AP_endonuc_2"/>
    <property type="match status" value="1"/>
</dbReference>
<dbReference type="GO" id="GO:0016853">
    <property type="term" value="F:isomerase activity"/>
    <property type="evidence" value="ECO:0007669"/>
    <property type="project" value="UniProtKB-KW"/>
</dbReference>
<feature type="domain" description="Xylose isomerase-like TIM barrel" evidence="2">
    <location>
        <begin position="117"/>
        <end position="276"/>
    </location>
</feature>
<reference evidence="4" key="1">
    <citation type="submission" date="2016-10" db="EMBL/GenBank/DDBJ databases">
        <authorList>
            <person name="Varghese N."/>
            <person name="Submissions S."/>
        </authorList>
    </citation>
    <scope>NUCLEOTIDE SEQUENCE [LARGE SCALE GENOMIC DNA]</scope>
    <source>
        <strain evidence="4">DSM 3695</strain>
    </source>
</reference>
<protein>
    <submittedName>
        <fullName evidence="3">Sugar phosphate isomerase/epimerase</fullName>
    </submittedName>
</protein>
<proteinExistence type="predicted"/>
<name>A0A1I0S8K2_9BACT</name>
<dbReference type="InterPro" id="IPR013022">
    <property type="entry name" value="Xyl_isomerase-like_TIM-brl"/>
</dbReference>
<dbReference type="STRING" id="29529.SAMN04488122_4793"/>
<evidence type="ECO:0000256" key="1">
    <source>
        <dbReference type="SAM" id="SignalP"/>
    </source>
</evidence>
<dbReference type="PANTHER" id="PTHR12110">
    <property type="entry name" value="HYDROXYPYRUVATE ISOMERASE"/>
    <property type="match status" value="1"/>
</dbReference>
<dbReference type="AlphaFoldDB" id="A0A1I0S8K2"/>
<dbReference type="Proteomes" id="UP000199310">
    <property type="component" value="Unassembled WGS sequence"/>
</dbReference>
<dbReference type="OrthoDB" id="1121759at2"/>
<evidence type="ECO:0000259" key="2">
    <source>
        <dbReference type="Pfam" id="PF01261"/>
    </source>
</evidence>
<gene>
    <name evidence="3" type="ORF">SAMN04488122_4793</name>
</gene>
<evidence type="ECO:0000313" key="4">
    <source>
        <dbReference type="Proteomes" id="UP000199310"/>
    </source>
</evidence>
<evidence type="ECO:0000313" key="3">
    <source>
        <dbReference type="EMBL" id="SEW52378.1"/>
    </source>
</evidence>
<dbReference type="InterPro" id="IPR036237">
    <property type="entry name" value="Xyl_isomerase-like_sf"/>
</dbReference>
<keyword evidence="1" id="KW-0732">Signal</keyword>